<evidence type="ECO:0000256" key="2">
    <source>
        <dbReference type="ARBA" id="ARBA00022679"/>
    </source>
</evidence>
<gene>
    <name evidence="4" type="ORF">B0I28_11399</name>
</gene>
<protein>
    <submittedName>
        <fullName evidence="4">Methyltransferase family protein</fullName>
    </submittedName>
</protein>
<dbReference type="GO" id="GO:0008168">
    <property type="term" value="F:methyltransferase activity"/>
    <property type="evidence" value="ECO:0007669"/>
    <property type="project" value="UniProtKB-KW"/>
</dbReference>
<keyword evidence="2 4" id="KW-0808">Transferase</keyword>
<keyword evidence="5" id="KW-1185">Reference proteome</keyword>
<dbReference type="GO" id="GO:0032259">
    <property type="term" value="P:methylation"/>
    <property type="evidence" value="ECO:0007669"/>
    <property type="project" value="UniProtKB-KW"/>
</dbReference>
<dbReference type="InterPro" id="IPR051052">
    <property type="entry name" value="Diverse_substrate_MTase"/>
</dbReference>
<keyword evidence="1 4" id="KW-0489">Methyltransferase</keyword>
<proteinExistence type="predicted"/>
<organism evidence="4 5">
    <name type="scientific">Glycomyces artemisiae</name>
    <dbReference type="NCBI Taxonomy" id="1076443"/>
    <lineage>
        <taxon>Bacteria</taxon>
        <taxon>Bacillati</taxon>
        <taxon>Actinomycetota</taxon>
        <taxon>Actinomycetes</taxon>
        <taxon>Glycomycetales</taxon>
        <taxon>Glycomycetaceae</taxon>
        <taxon>Glycomyces</taxon>
    </lineage>
</organism>
<dbReference type="InterPro" id="IPR029063">
    <property type="entry name" value="SAM-dependent_MTases_sf"/>
</dbReference>
<evidence type="ECO:0000259" key="3">
    <source>
        <dbReference type="Pfam" id="PF13649"/>
    </source>
</evidence>
<dbReference type="PANTHER" id="PTHR44942:SF4">
    <property type="entry name" value="METHYLTRANSFERASE TYPE 11 DOMAIN-CONTAINING PROTEIN"/>
    <property type="match status" value="1"/>
</dbReference>
<evidence type="ECO:0000313" key="4">
    <source>
        <dbReference type="EMBL" id="PRY54989.1"/>
    </source>
</evidence>
<dbReference type="Gene3D" id="3.40.50.150">
    <property type="entry name" value="Vaccinia Virus protein VP39"/>
    <property type="match status" value="1"/>
</dbReference>
<dbReference type="Proteomes" id="UP000238176">
    <property type="component" value="Unassembled WGS sequence"/>
</dbReference>
<accession>A0A2T0UAQ5</accession>
<reference evidence="4 5" key="1">
    <citation type="submission" date="2018-03" db="EMBL/GenBank/DDBJ databases">
        <title>Genomic Encyclopedia of Type Strains, Phase III (KMG-III): the genomes of soil and plant-associated and newly described type strains.</title>
        <authorList>
            <person name="Whitman W."/>
        </authorList>
    </citation>
    <scope>NUCLEOTIDE SEQUENCE [LARGE SCALE GENOMIC DNA]</scope>
    <source>
        <strain evidence="4 5">CGMCC 4.7067</strain>
    </source>
</reference>
<sequence>MRSDGAAAAGSIPGMDAWAWDETLFAGAAAHYGTGRMPYPPGLADAVRDALGLDGTGRLLDVGCGPGSLTVLLAPLFAEAVGVDADPGMIAEARLKAPGIDWRLMRAEELPGGLGTFRVVAFAQSFHWMEQDLVAERVRGMICPAGAWVHIGATTHRGVDTAEPLPLPAPPWDAIDDLVARYLGPVRRAGQGLLPHGTKGSEEEVMARAGYAGPERITVDEGRIAERSEDEIVAAVLSLSSSAPHHFGDRLPVFEADLRLLLRDAAPGGRFAERMRGVEAVIWRP</sequence>
<comment type="caution">
    <text evidence="4">The sequence shown here is derived from an EMBL/GenBank/DDBJ whole genome shotgun (WGS) entry which is preliminary data.</text>
</comment>
<dbReference type="InterPro" id="IPR041698">
    <property type="entry name" value="Methyltransf_25"/>
</dbReference>
<dbReference type="EMBL" id="PVTJ01000013">
    <property type="protein sequence ID" value="PRY54989.1"/>
    <property type="molecule type" value="Genomic_DNA"/>
</dbReference>
<dbReference type="CDD" id="cd02440">
    <property type="entry name" value="AdoMet_MTases"/>
    <property type="match status" value="1"/>
</dbReference>
<dbReference type="PANTHER" id="PTHR44942">
    <property type="entry name" value="METHYLTRANSF_11 DOMAIN-CONTAINING PROTEIN"/>
    <property type="match status" value="1"/>
</dbReference>
<feature type="domain" description="Methyltransferase" evidence="3">
    <location>
        <begin position="60"/>
        <end position="133"/>
    </location>
</feature>
<dbReference type="AlphaFoldDB" id="A0A2T0UAQ5"/>
<name>A0A2T0UAQ5_9ACTN</name>
<evidence type="ECO:0000256" key="1">
    <source>
        <dbReference type="ARBA" id="ARBA00022603"/>
    </source>
</evidence>
<dbReference type="Pfam" id="PF13649">
    <property type="entry name" value="Methyltransf_25"/>
    <property type="match status" value="1"/>
</dbReference>
<evidence type="ECO:0000313" key="5">
    <source>
        <dbReference type="Proteomes" id="UP000238176"/>
    </source>
</evidence>
<dbReference type="SUPFAM" id="SSF53335">
    <property type="entry name" value="S-adenosyl-L-methionine-dependent methyltransferases"/>
    <property type="match status" value="1"/>
</dbReference>